<sequence length="132" mass="13676">MHPAPPSKRPRISLLILAVLIAACADEKPGPQDVVLPFGTVQGQVVTAAQATFGDVTARVVWGSQDITAEVQSDGTFDVEILHAVSGFGMLTIEPGPSEPVHPAWVLLSPGDVDGGRGTVVLAPKTWTAESG</sequence>
<name>A0A382Z3M2_9ZZZZ</name>
<feature type="non-terminal residue" evidence="1">
    <location>
        <position position="132"/>
    </location>
</feature>
<dbReference type="EMBL" id="UINC01180767">
    <property type="protein sequence ID" value="SVD90127.1"/>
    <property type="molecule type" value="Genomic_DNA"/>
</dbReference>
<accession>A0A382Z3M2</accession>
<organism evidence="1">
    <name type="scientific">marine metagenome</name>
    <dbReference type="NCBI Taxonomy" id="408172"/>
    <lineage>
        <taxon>unclassified sequences</taxon>
        <taxon>metagenomes</taxon>
        <taxon>ecological metagenomes</taxon>
    </lineage>
</organism>
<gene>
    <name evidence="1" type="ORF">METZ01_LOCUS442981</name>
</gene>
<dbReference type="AlphaFoldDB" id="A0A382Z3M2"/>
<reference evidence="1" key="1">
    <citation type="submission" date="2018-05" db="EMBL/GenBank/DDBJ databases">
        <authorList>
            <person name="Lanie J.A."/>
            <person name="Ng W.-L."/>
            <person name="Kazmierczak K.M."/>
            <person name="Andrzejewski T.M."/>
            <person name="Davidsen T.M."/>
            <person name="Wayne K.J."/>
            <person name="Tettelin H."/>
            <person name="Glass J.I."/>
            <person name="Rusch D."/>
            <person name="Podicherti R."/>
            <person name="Tsui H.-C.T."/>
            <person name="Winkler M.E."/>
        </authorList>
    </citation>
    <scope>NUCLEOTIDE SEQUENCE</scope>
</reference>
<proteinExistence type="predicted"/>
<protein>
    <submittedName>
        <fullName evidence="1">Uncharacterized protein</fullName>
    </submittedName>
</protein>
<evidence type="ECO:0000313" key="1">
    <source>
        <dbReference type="EMBL" id="SVD90127.1"/>
    </source>
</evidence>